<organism evidence="2 3">
    <name type="scientific">Micromonospora zhanjiangensis</name>
    <dbReference type="NCBI Taxonomy" id="1522057"/>
    <lineage>
        <taxon>Bacteria</taxon>
        <taxon>Bacillati</taxon>
        <taxon>Actinomycetota</taxon>
        <taxon>Actinomycetes</taxon>
        <taxon>Micromonosporales</taxon>
        <taxon>Micromonosporaceae</taxon>
        <taxon>Micromonospora</taxon>
    </lineage>
</organism>
<dbReference type="EMBL" id="JBHSBN010000005">
    <property type="protein sequence ID" value="MFC4106311.1"/>
    <property type="molecule type" value="Genomic_DNA"/>
</dbReference>
<protein>
    <submittedName>
        <fullName evidence="2">Uncharacterized protein</fullName>
    </submittedName>
</protein>
<gene>
    <name evidence="2" type="ORF">ACFOX0_10230</name>
</gene>
<evidence type="ECO:0000313" key="2">
    <source>
        <dbReference type="EMBL" id="MFC4106311.1"/>
    </source>
</evidence>
<name>A0ABV8KJR5_9ACTN</name>
<dbReference type="RefSeq" id="WP_377543987.1">
    <property type="nucleotide sequence ID" value="NZ_JBHSBN010000005.1"/>
</dbReference>
<proteinExistence type="predicted"/>
<reference evidence="3" key="1">
    <citation type="journal article" date="2019" name="Int. J. Syst. Evol. Microbiol.">
        <title>The Global Catalogue of Microorganisms (GCM) 10K type strain sequencing project: providing services to taxonomists for standard genome sequencing and annotation.</title>
        <authorList>
            <consortium name="The Broad Institute Genomics Platform"/>
            <consortium name="The Broad Institute Genome Sequencing Center for Infectious Disease"/>
            <person name="Wu L."/>
            <person name="Ma J."/>
        </authorList>
    </citation>
    <scope>NUCLEOTIDE SEQUENCE [LARGE SCALE GENOMIC DNA]</scope>
    <source>
        <strain evidence="3">2902at01</strain>
    </source>
</reference>
<feature type="compositionally biased region" description="Acidic residues" evidence="1">
    <location>
        <begin position="110"/>
        <end position="120"/>
    </location>
</feature>
<keyword evidence="3" id="KW-1185">Reference proteome</keyword>
<evidence type="ECO:0000256" key="1">
    <source>
        <dbReference type="SAM" id="MobiDB-lite"/>
    </source>
</evidence>
<feature type="region of interest" description="Disordered" evidence="1">
    <location>
        <begin position="99"/>
        <end position="120"/>
    </location>
</feature>
<comment type="caution">
    <text evidence="2">The sequence shown here is derived from an EMBL/GenBank/DDBJ whole genome shotgun (WGS) entry which is preliminary data.</text>
</comment>
<dbReference type="Proteomes" id="UP001595868">
    <property type="component" value="Unassembled WGS sequence"/>
</dbReference>
<evidence type="ECO:0000313" key="3">
    <source>
        <dbReference type="Proteomes" id="UP001595868"/>
    </source>
</evidence>
<sequence length="120" mass="12942">MFLLAVRRRFRAGQDRAPITRFVATVRERYDHTGHDLDPATAERLIWAALGEAEPSPVVGPAVAAQTLLVLGLLEDEGMPRSELDDFLTAAENLARRQPAVPAAGLVPDPADEPVPDPAP</sequence>
<accession>A0ABV8KJR5</accession>